<reference evidence="3" key="1">
    <citation type="journal article" date="2019" name="Int. J. Syst. Evol. Microbiol.">
        <title>The Global Catalogue of Microorganisms (GCM) 10K type strain sequencing project: providing services to taxonomists for standard genome sequencing and annotation.</title>
        <authorList>
            <consortium name="The Broad Institute Genomics Platform"/>
            <consortium name="The Broad Institute Genome Sequencing Center for Infectious Disease"/>
            <person name="Wu L."/>
            <person name="Ma J."/>
        </authorList>
    </citation>
    <scope>NUCLEOTIDE SEQUENCE [LARGE SCALE GENOMIC DNA]</scope>
    <source>
        <strain evidence="3">KCTC 62192</strain>
    </source>
</reference>
<name>A0ABV7AL55_9RHOB</name>
<evidence type="ECO:0000259" key="1">
    <source>
        <dbReference type="Pfam" id="PF12872"/>
    </source>
</evidence>
<dbReference type="InterPro" id="IPR025605">
    <property type="entry name" value="OST-HTH/LOTUS_dom"/>
</dbReference>
<protein>
    <submittedName>
        <fullName evidence="2">OST-HTH/LOTUS domain-containing protein</fullName>
    </submittedName>
</protein>
<dbReference type="Pfam" id="PF12872">
    <property type="entry name" value="OST-HTH"/>
    <property type="match status" value="2"/>
</dbReference>
<dbReference type="Proteomes" id="UP001595443">
    <property type="component" value="Unassembled WGS sequence"/>
</dbReference>
<feature type="domain" description="HTH OST-type" evidence="1">
    <location>
        <begin position="582"/>
        <end position="645"/>
    </location>
</feature>
<gene>
    <name evidence="2" type="ORF">ACFOES_15355</name>
</gene>
<dbReference type="EMBL" id="JBHRSK010000013">
    <property type="protein sequence ID" value="MFC2969477.1"/>
    <property type="molecule type" value="Genomic_DNA"/>
</dbReference>
<keyword evidence="3" id="KW-1185">Reference proteome</keyword>
<organism evidence="2 3">
    <name type="scientific">Acidimangrovimonas pyrenivorans</name>
    <dbReference type="NCBI Taxonomy" id="2030798"/>
    <lineage>
        <taxon>Bacteria</taxon>
        <taxon>Pseudomonadati</taxon>
        <taxon>Pseudomonadota</taxon>
        <taxon>Alphaproteobacteria</taxon>
        <taxon>Rhodobacterales</taxon>
        <taxon>Paracoccaceae</taxon>
        <taxon>Acidimangrovimonas</taxon>
    </lineage>
</organism>
<comment type="caution">
    <text evidence="2">The sequence shown here is derived from an EMBL/GenBank/DDBJ whole genome shotgun (WGS) entry which is preliminary data.</text>
</comment>
<proteinExistence type="predicted"/>
<evidence type="ECO:0000313" key="2">
    <source>
        <dbReference type="EMBL" id="MFC2969477.1"/>
    </source>
</evidence>
<sequence>MALKYNKPNAALRQELVSVSQAATEVISAINEQNFLPDDFPTASLIDICTTLSDLKNGTAEGCRAPLEYARGRVPAIRRNHFLVEDPNEAAGAPSGEPALLRGMSLDQRLSELIASITTALDEYRYQASEQNEEDLSNLRSVTVSSESEISRVVTDADKIEIMMRTAFEELDSISNADSQSADTLSRTLKDTEGLARVSKAELSFGVVVVRWYKNIVTAAKKMPKAIETAAKGVKVGVDIGQSFSARWMEMAGNLFDFGLNEIDRWADTAIEVCQKLQKRADGVGATIDETPQQDEKSPENVFDADNLYRDGYVSYVEKRGLYAFLLDVQSNRYFLRLENGHLRTGQPVELGAVAKFRYAENPRGKTAIEVSFYDNAVFSMSLGVLNLNHIKIDFGKQIREIAKSNSKNGSMSLYKLGAELSTEFKSTKELHEVLGYESLAALVNATDGLEVSGDSPNLWVNISGKEKIWTSEETFRKQKLSRDAFENWLKEALDKTASSQGLLLSRLGVEARQSFECDGKIPHALGFSSYIDLVKDIDGISVLGKPGGSQWVNYSKHIEEADFSGKSQEERVPLTLNNFENWTKALLAESNASQGILLSRIGAEARQHFDFDGRIPDSLGFRSYVELLNSIEGIDVVGESAGAQRVFRSSSVEKWQHPDIPTNKTDQINLEIFSTWLYSILSLPKYIDGILLSQLGHEARRHFEVSGKIPQILGFSNYIALIDVIDGVSITGSAPRQRVLAS</sequence>
<evidence type="ECO:0000313" key="3">
    <source>
        <dbReference type="Proteomes" id="UP001595443"/>
    </source>
</evidence>
<accession>A0ABV7AL55</accession>
<feature type="domain" description="HTH OST-type" evidence="1">
    <location>
        <begin position="397"/>
        <end position="457"/>
    </location>
</feature>
<dbReference type="RefSeq" id="WP_377834186.1">
    <property type="nucleotide sequence ID" value="NZ_JBHRSK010000013.1"/>
</dbReference>